<evidence type="ECO:0000313" key="1">
    <source>
        <dbReference type="EMBL" id="OMP07661.1"/>
    </source>
</evidence>
<evidence type="ECO:0000313" key="2">
    <source>
        <dbReference type="Proteomes" id="UP000187203"/>
    </source>
</evidence>
<reference evidence="2" key="1">
    <citation type="submission" date="2013-09" db="EMBL/GenBank/DDBJ databases">
        <title>Corchorus olitorius genome sequencing.</title>
        <authorList>
            <person name="Alam M."/>
            <person name="Haque M.S."/>
            <person name="Islam M.S."/>
            <person name="Emdad E.M."/>
            <person name="Islam M.M."/>
            <person name="Ahmed B."/>
            <person name="Halim A."/>
            <person name="Hossen Q.M.M."/>
            <person name="Hossain M.Z."/>
            <person name="Ahmed R."/>
            <person name="Khan M.M."/>
            <person name="Islam R."/>
            <person name="Rashid M.M."/>
            <person name="Khan S.A."/>
            <person name="Rahman M.S."/>
            <person name="Alam M."/>
            <person name="Yahiya A.S."/>
            <person name="Khan M.S."/>
            <person name="Azam M.S."/>
            <person name="Haque T."/>
            <person name="Lashkar M.Z.H."/>
            <person name="Akhand A.I."/>
            <person name="Morshed G."/>
            <person name="Roy S."/>
            <person name="Uddin K.S."/>
            <person name="Rabeya T."/>
            <person name="Hossain A.S."/>
            <person name="Chowdhury A."/>
            <person name="Snigdha A.R."/>
            <person name="Mortoza M.S."/>
            <person name="Matin S.A."/>
            <person name="Hoque S.M.E."/>
            <person name="Islam M.K."/>
            <person name="Roy D.K."/>
            <person name="Haider R."/>
            <person name="Moosa M.M."/>
            <person name="Elias S.M."/>
            <person name="Hasan A.M."/>
            <person name="Jahan S."/>
            <person name="Shafiuddin M."/>
            <person name="Mahmood N."/>
            <person name="Shommy N.S."/>
        </authorList>
    </citation>
    <scope>NUCLEOTIDE SEQUENCE [LARGE SCALE GENOMIC DNA]</scope>
    <source>
        <strain evidence="2">cv. O-4</strain>
    </source>
</reference>
<accession>A0A1R3KKP6</accession>
<name>A0A1R3KKP6_9ROSI</name>
<dbReference type="EMBL" id="AWUE01013116">
    <property type="protein sequence ID" value="OMP07661.1"/>
    <property type="molecule type" value="Genomic_DNA"/>
</dbReference>
<sequence length="112" mass="12602">MPTHKLCSAELQPSADRAARAAMLKSRYSDLIRKAKGEKKPLQGMVMIDDQVQRHKELRREFSALCGSKRIPSLPVQGSSSLENFDLRLRTYTYDDIEALHLDDADGDIEVG</sequence>
<organism evidence="1 2">
    <name type="scientific">Corchorus olitorius</name>
    <dbReference type="NCBI Taxonomy" id="93759"/>
    <lineage>
        <taxon>Eukaryota</taxon>
        <taxon>Viridiplantae</taxon>
        <taxon>Streptophyta</taxon>
        <taxon>Embryophyta</taxon>
        <taxon>Tracheophyta</taxon>
        <taxon>Spermatophyta</taxon>
        <taxon>Magnoliopsida</taxon>
        <taxon>eudicotyledons</taxon>
        <taxon>Gunneridae</taxon>
        <taxon>Pentapetalae</taxon>
        <taxon>rosids</taxon>
        <taxon>malvids</taxon>
        <taxon>Malvales</taxon>
        <taxon>Malvaceae</taxon>
        <taxon>Grewioideae</taxon>
        <taxon>Apeibeae</taxon>
        <taxon>Corchorus</taxon>
    </lineage>
</organism>
<gene>
    <name evidence="1" type="ORF">COLO4_07154</name>
</gene>
<protein>
    <submittedName>
        <fullName evidence="1">Uncharacterized protein</fullName>
    </submittedName>
</protein>
<proteinExistence type="predicted"/>
<dbReference type="Proteomes" id="UP000187203">
    <property type="component" value="Unassembled WGS sequence"/>
</dbReference>
<keyword evidence="2" id="KW-1185">Reference proteome</keyword>
<dbReference type="AlphaFoldDB" id="A0A1R3KKP6"/>
<comment type="caution">
    <text evidence="1">The sequence shown here is derived from an EMBL/GenBank/DDBJ whole genome shotgun (WGS) entry which is preliminary data.</text>
</comment>